<dbReference type="AlphaFoldDB" id="B8D547"/>
<organism evidence="1 2">
    <name type="scientific">Desulfurococcus amylolyticus (strain DSM 18924 / JCM 16383 / VKM B-2413 / 1221n)</name>
    <name type="common">Desulfurococcus kamchatkensis</name>
    <dbReference type="NCBI Taxonomy" id="490899"/>
    <lineage>
        <taxon>Archaea</taxon>
        <taxon>Thermoproteota</taxon>
        <taxon>Thermoprotei</taxon>
        <taxon>Desulfurococcales</taxon>
        <taxon>Desulfurococcaceae</taxon>
        <taxon>Desulfurococcus</taxon>
    </lineage>
</organism>
<name>B8D547_DESA1</name>
<sequence>MYSELYSCPLTVILGTFTYRGYKGWSVLPILNYRVSILRRGDVWRTVTNIREPQWYKRCLDTCRSIADGIKSTGNIAMDLSLNASFYGGIGTYILLETGLRPLSLDIVNTMVFKFYLKPYTSGGSYVEGRLEDWLLLQTGLREGLMKPVLDACESLGSVKDDTCIINSDLGEVAITHEYINEDDWLHIVPDNSPFRHVLTLETRVNRS</sequence>
<reference evidence="1 2" key="1">
    <citation type="journal article" date="2009" name="J. Bacteriol.">
        <title>Complete genome sequence of the anaerobic, protein-degrading hyperthermophilic crenarchaeon Desulfurococcus kamchatkensis.</title>
        <authorList>
            <person name="Ravin N.V."/>
            <person name="Mardanov A.V."/>
            <person name="Beletsky A.V."/>
            <person name="Kublanov I.V."/>
            <person name="Kolganova T.V."/>
            <person name="Lebedinsky A.V."/>
            <person name="Chernyh N.A."/>
            <person name="Bonch-Osmolovskaya E.A."/>
            <person name="Skryabin K.G."/>
        </authorList>
    </citation>
    <scope>NUCLEOTIDE SEQUENCE [LARGE SCALE GENOMIC DNA]</scope>
    <source>
        <strain evidence="2">DSM 18924 / JCM 16383 / VKM B-2413 / 1221n</strain>
    </source>
</reference>
<dbReference type="HOGENOM" id="CLU_1318480_0_0_2"/>
<protein>
    <submittedName>
        <fullName evidence="1">Uncharacterized protein</fullName>
    </submittedName>
</protein>
<evidence type="ECO:0000313" key="2">
    <source>
        <dbReference type="Proteomes" id="UP000006903"/>
    </source>
</evidence>
<dbReference type="Proteomes" id="UP000006903">
    <property type="component" value="Chromosome"/>
</dbReference>
<evidence type="ECO:0000313" key="1">
    <source>
        <dbReference type="EMBL" id="ACL11228.1"/>
    </source>
</evidence>
<dbReference type="STRING" id="490899.DKAM_0902"/>
<gene>
    <name evidence="1" type="ordered locus">DKAM_0902</name>
</gene>
<dbReference type="KEGG" id="dka:DKAM_0902"/>
<proteinExistence type="predicted"/>
<dbReference type="GeneID" id="7171034"/>
<accession>B8D547</accession>
<dbReference type="RefSeq" id="WP_012608569.1">
    <property type="nucleotide sequence ID" value="NC_011766.1"/>
</dbReference>
<dbReference type="EMBL" id="CP001140">
    <property type="protein sequence ID" value="ACL11228.1"/>
    <property type="molecule type" value="Genomic_DNA"/>
</dbReference>
<dbReference type="eggNOG" id="arCOG08859">
    <property type="taxonomic scope" value="Archaea"/>
</dbReference>